<dbReference type="Gene3D" id="1.10.760.10">
    <property type="entry name" value="Cytochrome c-like domain"/>
    <property type="match status" value="1"/>
</dbReference>
<keyword evidence="3 4" id="KW-0408">Iron</keyword>
<dbReference type="PROSITE" id="PS51007">
    <property type="entry name" value="CYTC"/>
    <property type="match status" value="1"/>
</dbReference>
<dbReference type="GO" id="GO:0046872">
    <property type="term" value="F:metal ion binding"/>
    <property type="evidence" value="ECO:0007669"/>
    <property type="project" value="UniProtKB-KW"/>
</dbReference>
<dbReference type="Pfam" id="PF13442">
    <property type="entry name" value="Cytochrome_CBB3"/>
    <property type="match status" value="1"/>
</dbReference>
<evidence type="ECO:0000259" key="6">
    <source>
        <dbReference type="PROSITE" id="PS51007"/>
    </source>
</evidence>
<sequence length="133" mass="14147">MKQKVLHTVLATALCAGSVVMAQDADIGQRTYEQYCATCHGMDGSGGGPLTEIMTASVPDLTGLAAAHEGQFPMLDVIHIIDGRTGLRAHGGPMPVYGALFDEESHSGTEYGDVLYTRGKVLSIAYYLESIQK</sequence>
<keyword evidence="1 4" id="KW-0349">Heme</keyword>
<dbReference type="InterPro" id="IPR009056">
    <property type="entry name" value="Cyt_c-like_dom"/>
</dbReference>
<dbReference type="RefSeq" id="WP_072777053.1">
    <property type="nucleotide sequence ID" value="NZ_FQXC01000002.1"/>
</dbReference>
<keyword evidence="2 4" id="KW-0479">Metal-binding</keyword>
<proteinExistence type="predicted"/>
<dbReference type="SUPFAM" id="SSF46626">
    <property type="entry name" value="Cytochrome c"/>
    <property type="match status" value="1"/>
</dbReference>
<dbReference type="AlphaFoldDB" id="A0A1M5RBX7"/>
<name>A0A1M5RBX7_9RHOB</name>
<keyword evidence="8" id="KW-1185">Reference proteome</keyword>
<evidence type="ECO:0000256" key="4">
    <source>
        <dbReference type="PROSITE-ProRule" id="PRU00433"/>
    </source>
</evidence>
<gene>
    <name evidence="7" type="ORF">SAMN05443551_1689</name>
</gene>
<dbReference type="STRING" id="996342.SAMN05443551_1689"/>
<organism evidence="7 8">
    <name type="scientific">Marivita hallyeonensis</name>
    <dbReference type="NCBI Taxonomy" id="996342"/>
    <lineage>
        <taxon>Bacteria</taxon>
        <taxon>Pseudomonadati</taxon>
        <taxon>Pseudomonadota</taxon>
        <taxon>Alphaproteobacteria</taxon>
        <taxon>Rhodobacterales</taxon>
        <taxon>Roseobacteraceae</taxon>
        <taxon>Marivita</taxon>
    </lineage>
</organism>
<dbReference type="Proteomes" id="UP000184221">
    <property type="component" value="Unassembled WGS sequence"/>
</dbReference>
<evidence type="ECO:0000256" key="3">
    <source>
        <dbReference type="ARBA" id="ARBA00023004"/>
    </source>
</evidence>
<evidence type="ECO:0000313" key="8">
    <source>
        <dbReference type="Proteomes" id="UP000184221"/>
    </source>
</evidence>
<dbReference type="OrthoDB" id="335174at2"/>
<accession>A0A1M5RBX7</accession>
<protein>
    <submittedName>
        <fullName evidence="7">Cytochrome C oxidase, cbb3-type, subunit III</fullName>
    </submittedName>
</protein>
<feature type="domain" description="Cytochrome c" evidence="6">
    <location>
        <begin position="23"/>
        <end position="116"/>
    </location>
</feature>
<dbReference type="GO" id="GO:0009055">
    <property type="term" value="F:electron transfer activity"/>
    <property type="evidence" value="ECO:0007669"/>
    <property type="project" value="InterPro"/>
</dbReference>
<dbReference type="EMBL" id="FQXC01000002">
    <property type="protein sequence ID" value="SHH23549.1"/>
    <property type="molecule type" value="Genomic_DNA"/>
</dbReference>
<feature type="chain" id="PRO_5012160699" evidence="5">
    <location>
        <begin position="23"/>
        <end position="133"/>
    </location>
</feature>
<dbReference type="InterPro" id="IPR036909">
    <property type="entry name" value="Cyt_c-like_dom_sf"/>
</dbReference>
<evidence type="ECO:0000256" key="2">
    <source>
        <dbReference type="ARBA" id="ARBA00022723"/>
    </source>
</evidence>
<evidence type="ECO:0000313" key="7">
    <source>
        <dbReference type="EMBL" id="SHH23549.1"/>
    </source>
</evidence>
<dbReference type="GO" id="GO:0020037">
    <property type="term" value="F:heme binding"/>
    <property type="evidence" value="ECO:0007669"/>
    <property type="project" value="InterPro"/>
</dbReference>
<reference evidence="7 8" key="1">
    <citation type="submission" date="2016-11" db="EMBL/GenBank/DDBJ databases">
        <authorList>
            <person name="Jaros S."/>
            <person name="Januszkiewicz K."/>
            <person name="Wedrychowicz H."/>
        </authorList>
    </citation>
    <scope>NUCLEOTIDE SEQUENCE [LARGE SCALE GENOMIC DNA]</scope>
    <source>
        <strain evidence="7 8">DSM 29431</strain>
    </source>
</reference>
<keyword evidence="5" id="KW-0732">Signal</keyword>
<evidence type="ECO:0000256" key="1">
    <source>
        <dbReference type="ARBA" id="ARBA00022617"/>
    </source>
</evidence>
<feature type="signal peptide" evidence="5">
    <location>
        <begin position="1"/>
        <end position="22"/>
    </location>
</feature>
<evidence type="ECO:0000256" key="5">
    <source>
        <dbReference type="SAM" id="SignalP"/>
    </source>
</evidence>